<protein>
    <submittedName>
        <fullName evidence="5">AMP-binding protein</fullName>
    </submittedName>
</protein>
<dbReference type="EMBL" id="LWSA01000147">
    <property type="protein sequence ID" value="OCX72263.1"/>
    <property type="molecule type" value="Genomic_DNA"/>
</dbReference>
<organism evidence="5 7">
    <name type="scientific">Acidithiobacillus thiooxidans</name>
    <name type="common">Thiobacillus thiooxidans</name>
    <dbReference type="NCBI Taxonomy" id="930"/>
    <lineage>
        <taxon>Bacteria</taxon>
        <taxon>Pseudomonadati</taxon>
        <taxon>Pseudomonadota</taxon>
        <taxon>Acidithiobacillia</taxon>
        <taxon>Acidithiobacillales</taxon>
        <taxon>Acidithiobacillaceae</taxon>
        <taxon>Acidithiobacillus</taxon>
    </lineage>
</organism>
<dbReference type="PROSITE" id="PS00455">
    <property type="entry name" value="AMP_BINDING"/>
    <property type="match status" value="1"/>
</dbReference>
<feature type="domain" description="AMP-dependent synthetase/ligase" evidence="4">
    <location>
        <begin position="34"/>
        <end position="415"/>
    </location>
</feature>
<reference evidence="5 7" key="1">
    <citation type="journal article" date="2016" name="Int. J. Mol. Sci.">
        <title>Comparative genomics of the extreme acidophile Acidithiobacillus thiooxidans reveals intraspecific divergence and niche adaptation.</title>
        <authorList>
            <person name="Zhang X."/>
            <person name="Feng X."/>
            <person name="Tao J."/>
            <person name="Ma L."/>
            <person name="Xiao Y."/>
            <person name="Liang Y."/>
            <person name="Liu X."/>
            <person name="Yin H."/>
        </authorList>
    </citation>
    <scope>NUCLEOTIDE SEQUENCE [LARGE SCALE GENOMIC DNA]</scope>
    <source>
        <strain evidence="5 7">A02</strain>
        <strain evidence="6">DXS-W</strain>
    </source>
</reference>
<comment type="catalytic activity">
    <reaction evidence="3">
        <text>a long-chain fatty acid + ATP + CoA = a long-chain fatty acyl-CoA + AMP + diphosphate</text>
        <dbReference type="Rhea" id="RHEA:15421"/>
        <dbReference type="ChEBI" id="CHEBI:30616"/>
        <dbReference type="ChEBI" id="CHEBI:33019"/>
        <dbReference type="ChEBI" id="CHEBI:57287"/>
        <dbReference type="ChEBI" id="CHEBI:57560"/>
        <dbReference type="ChEBI" id="CHEBI:83139"/>
        <dbReference type="ChEBI" id="CHEBI:456215"/>
        <dbReference type="EC" id="6.2.1.3"/>
    </reaction>
    <physiologicalReaction direction="left-to-right" evidence="3">
        <dbReference type="Rhea" id="RHEA:15422"/>
    </physiologicalReaction>
</comment>
<name>A0A1C2J2P1_ACITH</name>
<dbReference type="SUPFAM" id="SSF56801">
    <property type="entry name" value="Acetyl-CoA synthetase-like"/>
    <property type="match status" value="1"/>
</dbReference>
<keyword evidence="1" id="KW-0547">Nucleotide-binding</keyword>
<dbReference type="Proteomes" id="UP000095008">
    <property type="component" value="Unassembled WGS sequence"/>
</dbReference>
<dbReference type="InterPro" id="IPR042099">
    <property type="entry name" value="ANL_N_sf"/>
</dbReference>
<evidence type="ECO:0000256" key="2">
    <source>
        <dbReference type="ARBA" id="ARBA00022840"/>
    </source>
</evidence>
<gene>
    <name evidence="6" type="ORF">A6M23_03135</name>
    <name evidence="5" type="ORF">A6P07_10380</name>
</gene>
<comment type="caution">
    <text evidence="5">The sequence shown here is derived from an EMBL/GenBank/DDBJ whole genome shotgun (WGS) entry which is preliminary data.</text>
</comment>
<dbReference type="Proteomes" id="UP000094893">
    <property type="component" value="Unassembled WGS sequence"/>
</dbReference>
<proteinExistence type="predicted"/>
<sequence length="577" mass="63982">MVADLERFRSLPEGLFARCTLDPDGCIALERQPQGFQKVSAAHFQARVQARAEGLLRLGVKRGERVILMAPNSMDWAIMDFAILSIGAITVPLYPSFSPREIHYVLGDSGAGLVLLEGSNEWEKMGGEGWGVPHERILLRNPDAARSASLKNWAQLEQENTALHKQELTERLGSLQREQIASIVYTSGTTGWPKGVMLSHGNILSNIAGFLPLVPLRRGQRLLSILPLSHVFERGTGHFGAYLLGLEVAYAERPDTVLRDMEAAHPDIVIAVPRVFQLLYSRVRRGIEERHGLLGRFMQRGAGLSDSDRSVPPWQRYVARRLLVSGLRKKLGGRLRFFVSGGAPLDTDITRFFLDIGLPVVEGYGMTETSPVIAANPLDDIRPGTVGRFLPNLQGRIAADGEILVRGPSIMTGYWNNDGATRETIVDGWLHTGDVGSLDENGYLTIYDRKKDLIVNSAGENIPPQKIEMRLMAQALISQAVVFGDRLPYLSALIFPNPEQVQARFGAKPDTSVLRKALQESIHTALQDLPSYEQVRRFAILPEALSEAHGEVTPTLKIKRRVVAERYAELLTEMRKN</sequence>
<dbReference type="PANTHER" id="PTHR43272">
    <property type="entry name" value="LONG-CHAIN-FATTY-ACID--COA LIGASE"/>
    <property type="match status" value="1"/>
</dbReference>
<dbReference type="GO" id="GO:0004467">
    <property type="term" value="F:long-chain fatty acid-CoA ligase activity"/>
    <property type="evidence" value="ECO:0007669"/>
    <property type="project" value="UniProtKB-EC"/>
</dbReference>
<dbReference type="Pfam" id="PF23562">
    <property type="entry name" value="AMP-binding_C_3"/>
    <property type="match status" value="1"/>
</dbReference>
<dbReference type="AlphaFoldDB" id="A0A1C2J2P1"/>
<dbReference type="EMBL" id="LWRY01000019">
    <property type="protein sequence ID" value="OCX75230.1"/>
    <property type="molecule type" value="Genomic_DNA"/>
</dbReference>
<keyword evidence="2" id="KW-0067">ATP-binding</keyword>
<dbReference type="OrthoDB" id="5287404at2"/>
<dbReference type="CDD" id="cd05907">
    <property type="entry name" value="VL_LC_FACS_like"/>
    <property type="match status" value="1"/>
</dbReference>
<evidence type="ECO:0000259" key="4">
    <source>
        <dbReference type="Pfam" id="PF00501"/>
    </source>
</evidence>
<evidence type="ECO:0000313" key="5">
    <source>
        <dbReference type="EMBL" id="OCX72263.1"/>
    </source>
</evidence>
<evidence type="ECO:0000313" key="8">
    <source>
        <dbReference type="Proteomes" id="UP000095008"/>
    </source>
</evidence>
<dbReference type="PANTHER" id="PTHR43272:SF33">
    <property type="entry name" value="AMP-BINDING DOMAIN-CONTAINING PROTEIN-RELATED"/>
    <property type="match status" value="1"/>
</dbReference>
<dbReference type="InterPro" id="IPR020845">
    <property type="entry name" value="AMP-binding_CS"/>
</dbReference>
<dbReference type="RefSeq" id="WP_024893347.1">
    <property type="nucleotide sequence ID" value="NZ_LWRY01000019.1"/>
</dbReference>
<dbReference type="eggNOG" id="COG1022">
    <property type="taxonomic scope" value="Bacteria"/>
</dbReference>
<dbReference type="Gene3D" id="3.40.50.12780">
    <property type="entry name" value="N-terminal domain of ligase-like"/>
    <property type="match status" value="1"/>
</dbReference>
<keyword evidence="8" id="KW-1185">Reference proteome</keyword>
<dbReference type="Pfam" id="PF00501">
    <property type="entry name" value="AMP-binding"/>
    <property type="match status" value="1"/>
</dbReference>
<dbReference type="InterPro" id="IPR000873">
    <property type="entry name" value="AMP-dep_synth/lig_dom"/>
</dbReference>
<dbReference type="GO" id="GO:0016020">
    <property type="term" value="C:membrane"/>
    <property type="evidence" value="ECO:0007669"/>
    <property type="project" value="TreeGrafter"/>
</dbReference>
<accession>A0A1C2J2P1</accession>
<dbReference type="GO" id="GO:0005524">
    <property type="term" value="F:ATP binding"/>
    <property type="evidence" value="ECO:0007669"/>
    <property type="project" value="UniProtKB-KW"/>
</dbReference>
<dbReference type="STRING" id="930.GCA_002079865_02472"/>
<dbReference type="InterPro" id="IPR045851">
    <property type="entry name" value="AMP-bd_C_sf"/>
</dbReference>
<evidence type="ECO:0000313" key="7">
    <source>
        <dbReference type="Proteomes" id="UP000094893"/>
    </source>
</evidence>
<dbReference type="Gene3D" id="3.30.300.30">
    <property type="match status" value="1"/>
</dbReference>
<evidence type="ECO:0000256" key="1">
    <source>
        <dbReference type="ARBA" id="ARBA00022741"/>
    </source>
</evidence>
<evidence type="ECO:0000256" key="3">
    <source>
        <dbReference type="ARBA" id="ARBA00024484"/>
    </source>
</evidence>
<evidence type="ECO:0000313" key="6">
    <source>
        <dbReference type="EMBL" id="OCX75230.1"/>
    </source>
</evidence>